<dbReference type="Pfam" id="PF19078">
    <property type="entry name" value="Big_12"/>
    <property type="match status" value="1"/>
</dbReference>
<feature type="domain" description="Fibronectin type-III" evidence="2">
    <location>
        <begin position="172"/>
        <end position="258"/>
    </location>
</feature>
<dbReference type="InterPro" id="IPR036116">
    <property type="entry name" value="FN3_sf"/>
</dbReference>
<dbReference type="EMBL" id="FQYX01000012">
    <property type="protein sequence ID" value="SHJ13487.1"/>
    <property type="molecule type" value="Genomic_DNA"/>
</dbReference>
<dbReference type="SUPFAM" id="SSF49265">
    <property type="entry name" value="Fibronectin type III"/>
    <property type="match status" value="1"/>
</dbReference>
<proteinExistence type="predicted"/>
<keyword evidence="4" id="KW-1185">Reference proteome</keyword>
<feature type="signal peptide" evidence="1">
    <location>
        <begin position="1"/>
        <end position="19"/>
    </location>
</feature>
<gene>
    <name evidence="3" type="ORF">SAMN04487911_1121</name>
</gene>
<dbReference type="InterPro" id="IPR044048">
    <property type="entry name" value="Big_12"/>
</dbReference>
<dbReference type="InterPro" id="IPR008979">
    <property type="entry name" value="Galactose-bd-like_sf"/>
</dbReference>
<dbReference type="Proteomes" id="UP000184231">
    <property type="component" value="Unassembled WGS sequence"/>
</dbReference>
<name>A0A1M6GU63_9FLAO</name>
<sequence>MKKKLLLCFMIVLGLSVKGQNLHTQANAASILNEANATTGWTGNADITSSNVNPFQGNFSLSATSTGSTGNTRDMNYTFTAIVGQVYTISIWAREGNLSFQPAFANWTGFTGFSTTPIVGNNWSQYTWNLTAASTNPMIRVYTAPYNGGQVGSQVLIDNVSISVQDNTPPTAPSNLTASGTTTTTTDLSWTASTDNIGVTSYNVFQNGGIIGTTSGASNFNVTGLTENTTYNFTISASDAAGNTSGLSNTANITTLTADTEPPTVLIQGAPASVNTTAAFNVTLEFSEDVVGFELGDVVLSNATSSNFIAVDGNTYTVDITPNGAG</sequence>
<feature type="non-terminal residue" evidence="3">
    <location>
        <position position="326"/>
    </location>
</feature>
<organism evidence="3 4">
    <name type="scientific">Arenibacter nanhaiticus</name>
    <dbReference type="NCBI Taxonomy" id="558155"/>
    <lineage>
        <taxon>Bacteria</taxon>
        <taxon>Pseudomonadati</taxon>
        <taxon>Bacteroidota</taxon>
        <taxon>Flavobacteriia</taxon>
        <taxon>Flavobacteriales</taxon>
        <taxon>Flavobacteriaceae</taxon>
        <taxon>Arenibacter</taxon>
    </lineage>
</organism>
<dbReference type="RefSeq" id="WP_218616757.1">
    <property type="nucleotide sequence ID" value="NZ_FQYX01000012.1"/>
</dbReference>
<evidence type="ECO:0000313" key="4">
    <source>
        <dbReference type="Proteomes" id="UP000184231"/>
    </source>
</evidence>
<evidence type="ECO:0000259" key="2">
    <source>
        <dbReference type="PROSITE" id="PS50853"/>
    </source>
</evidence>
<evidence type="ECO:0000313" key="3">
    <source>
        <dbReference type="EMBL" id="SHJ13487.1"/>
    </source>
</evidence>
<dbReference type="SMART" id="SM00060">
    <property type="entry name" value="FN3"/>
    <property type="match status" value="1"/>
</dbReference>
<dbReference type="STRING" id="558155.SAMN04487911_1121"/>
<keyword evidence="1" id="KW-0732">Signal</keyword>
<evidence type="ECO:0000256" key="1">
    <source>
        <dbReference type="SAM" id="SignalP"/>
    </source>
</evidence>
<dbReference type="CDD" id="cd00063">
    <property type="entry name" value="FN3"/>
    <property type="match status" value="1"/>
</dbReference>
<protein>
    <submittedName>
        <fullName evidence="3">Fibronectin type III domain-containing protein</fullName>
    </submittedName>
</protein>
<dbReference type="Pfam" id="PF00041">
    <property type="entry name" value="fn3"/>
    <property type="match status" value="1"/>
</dbReference>
<accession>A0A1M6GU63</accession>
<dbReference type="AlphaFoldDB" id="A0A1M6GU63"/>
<dbReference type="Gene3D" id="2.60.120.260">
    <property type="entry name" value="Galactose-binding domain-like"/>
    <property type="match status" value="1"/>
</dbReference>
<dbReference type="SUPFAM" id="SSF49785">
    <property type="entry name" value="Galactose-binding domain-like"/>
    <property type="match status" value="1"/>
</dbReference>
<dbReference type="InterPro" id="IPR013783">
    <property type="entry name" value="Ig-like_fold"/>
</dbReference>
<dbReference type="PROSITE" id="PS50853">
    <property type="entry name" value="FN3"/>
    <property type="match status" value="1"/>
</dbReference>
<feature type="chain" id="PRO_5013382383" evidence="1">
    <location>
        <begin position="20"/>
        <end position="326"/>
    </location>
</feature>
<dbReference type="Gene3D" id="2.60.40.10">
    <property type="entry name" value="Immunoglobulins"/>
    <property type="match status" value="1"/>
</dbReference>
<reference evidence="3 4" key="1">
    <citation type="submission" date="2016-11" db="EMBL/GenBank/DDBJ databases">
        <authorList>
            <person name="Jaros S."/>
            <person name="Januszkiewicz K."/>
            <person name="Wedrychowicz H."/>
        </authorList>
    </citation>
    <scope>NUCLEOTIDE SEQUENCE [LARGE SCALE GENOMIC DNA]</scope>
    <source>
        <strain evidence="3 4">CGMCC 1.8863</strain>
    </source>
</reference>
<dbReference type="InterPro" id="IPR003961">
    <property type="entry name" value="FN3_dom"/>
</dbReference>